<keyword evidence="10" id="KW-1185">Reference proteome</keyword>
<dbReference type="Proteomes" id="UP001321186">
    <property type="component" value="Unassembled WGS sequence"/>
</dbReference>
<evidence type="ECO:0000313" key="10">
    <source>
        <dbReference type="Proteomes" id="UP001321186"/>
    </source>
</evidence>
<feature type="transmembrane region" description="Helical" evidence="7">
    <location>
        <begin position="58"/>
        <end position="76"/>
    </location>
</feature>
<accession>A0ABT4JDT9</accession>
<name>A0ABT4JDT9_9BACT</name>
<keyword evidence="3" id="KW-1003">Cell membrane</keyword>
<feature type="transmembrane region" description="Helical" evidence="7">
    <location>
        <begin position="33"/>
        <end position="52"/>
    </location>
</feature>
<evidence type="ECO:0000313" key="9">
    <source>
        <dbReference type="EMBL" id="MCZ2474457.1"/>
    </source>
</evidence>
<gene>
    <name evidence="9" type="ORF">G9H61_03315</name>
</gene>
<keyword evidence="6 7" id="KW-0472">Membrane</keyword>
<evidence type="ECO:0000256" key="3">
    <source>
        <dbReference type="ARBA" id="ARBA00022475"/>
    </source>
</evidence>
<dbReference type="PANTHER" id="PTHR34582">
    <property type="entry name" value="UPF0702 TRANSMEMBRANE PROTEIN YCAP"/>
    <property type="match status" value="1"/>
</dbReference>
<proteinExistence type="inferred from homology"/>
<dbReference type="RefSeq" id="WP_166375560.1">
    <property type="nucleotide sequence ID" value="NZ_CBCRZM010000007.1"/>
</dbReference>
<keyword evidence="4 7" id="KW-0812">Transmembrane</keyword>
<organism evidence="9 10">
    <name type="scientific">Aquirufa ecclesiirivi</name>
    <dbReference type="NCBI Taxonomy" id="2715124"/>
    <lineage>
        <taxon>Bacteria</taxon>
        <taxon>Pseudomonadati</taxon>
        <taxon>Bacteroidota</taxon>
        <taxon>Cytophagia</taxon>
        <taxon>Cytophagales</taxon>
        <taxon>Flectobacillaceae</taxon>
        <taxon>Aquirufa</taxon>
    </lineage>
</organism>
<evidence type="ECO:0000256" key="5">
    <source>
        <dbReference type="ARBA" id="ARBA00022989"/>
    </source>
</evidence>
<keyword evidence="5 7" id="KW-1133">Transmembrane helix</keyword>
<sequence length="170" mass="18636">MEGYILIALKSIAVYVFIVAAIRLFGKREFAQLSVVDVVFILLISNSVQTAMVGNDTTLIGGLVAALALFIMNFTLKKVMISNKIFSKVIDGEPILLIYQGALKTAGLKEANLTKEELEAAIREHGVEKMEDVNLAVFEVDGNISVLSENYQKISKRRHGGHRIIGKNTA</sequence>
<evidence type="ECO:0000259" key="8">
    <source>
        <dbReference type="Pfam" id="PF04239"/>
    </source>
</evidence>
<reference evidence="9 10" key="1">
    <citation type="submission" date="2020-03" db="EMBL/GenBank/DDBJ databases">
        <authorList>
            <person name="Pitt A."/>
            <person name="Hahn M.W."/>
        </authorList>
    </citation>
    <scope>NUCLEOTIDE SEQUENCE [LARGE SCALE GENOMIC DNA]</scope>
    <source>
        <strain evidence="9 10">5A-MARBSE</strain>
    </source>
</reference>
<dbReference type="PANTHER" id="PTHR34582:SF6">
    <property type="entry name" value="UPF0702 TRANSMEMBRANE PROTEIN YCAP"/>
    <property type="match status" value="1"/>
</dbReference>
<dbReference type="Pfam" id="PF04239">
    <property type="entry name" value="DUF421"/>
    <property type="match status" value="1"/>
</dbReference>
<evidence type="ECO:0000256" key="1">
    <source>
        <dbReference type="ARBA" id="ARBA00004651"/>
    </source>
</evidence>
<comment type="subcellular location">
    <subcellularLocation>
        <location evidence="1">Cell membrane</location>
        <topology evidence="1">Multi-pass membrane protein</topology>
    </subcellularLocation>
</comment>
<protein>
    <submittedName>
        <fullName evidence="9">DUF421 domain-containing protein</fullName>
    </submittedName>
</protein>
<evidence type="ECO:0000256" key="2">
    <source>
        <dbReference type="ARBA" id="ARBA00006448"/>
    </source>
</evidence>
<dbReference type="InterPro" id="IPR023090">
    <property type="entry name" value="UPF0702_alpha/beta_dom_sf"/>
</dbReference>
<evidence type="ECO:0000256" key="6">
    <source>
        <dbReference type="ARBA" id="ARBA00023136"/>
    </source>
</evidence>
<evidence type="ECO:0000256" key="4">
    <source>
        <dbReference type="ARBA" id="ARBA00022692"/>
    </source>
</evidence>
<comment type="similarity">
    <text evidence="2">Belongs to the UPF0702 family.</text>
</comment>
<feature type="domain" description="YetF C-terminal" evidence="8">
    <location>
        <begin position="83"/>
        <end position="151"/>
    </location>
</feature>
<evidence type="ECO:0000256" key="7">
    <source>
        <dbReference type="SAM" id="Phobius"/>
    </source>
</evidence>
<dbReference type="Gene3D" id="3.30.240.20">
    <property type="entry name" value="bsu07140 like domains"/>
    <property type="match status" value="1"/>
</dbReference>
<dbReference type="InterPro" id="IPR007353">
    <property type="entry name" value="DUF421"/>
</dbReference>
<feature type="transmembrane region" description="Helical" evidence="7">
    <location>
        <begin position="6"/>
        <end position="26"/>
    </location>
</feature>
<comment type="caution">
    <text evidence="9">The sequence shown here is derived from an EMBL/GenBank/DDBJ whole genome shotgun (WGS) entry which is preliminary data.</text>
</comment>
<dbReference type="EMBL" id="JAANOH010000001">
    <property type="protein sequence ID" value="MCZ2474457.1"/>
    <property type="molecule type" value="Genomic_DNA"/>
</dbReference>